<feature type="region of interest" description="Disordered" evidence="1">
    <location>
        <begin position="45"/>
        <end position="80"/>
    </location>
</feature>
<name>A0AAV0RTT9_9ROSI</name>
<evidence type="ECO:0000313" key="3">
    <source>
        <dbReference type="Proteomes" id="UP001154282"/>
    </source>
</evidence>
<sequence length="456" mass="49246">MKLPPVELETFATAPIIIVAPELTLAPTMLTSVKPATGEELALVQTAPPATPQSSYSRASPVVDRGDQEDASSIPLTHGLVEPSPKEKLALALPSPMLVELAISRHQPEGSIFPSASHDDVATNNNDVATCPYATDRRNEQSPFIVEPMFSFANNGIEGRDSGSQLDAGKPFISLHGHCVNWKTRKKRRSTATVSARTAAAEEGVISMLSLSKQQEAATVEKLLISKPSQSLLSFQEAPPATVITATNITGTSSFEKLQPNWKYRKRRGEDHGVARSRGFVQGCIGPTMGGLIGALLYGVNPLSSEFDSLGGGTANAPFDSFKYGVKMNVTTEKKPTVDVGVKRFKQQMSKDNNANEVLHMWRDINGQCGKHVQESMEIEGRGARGMLVLCIKRACNIYAMGVPFQCFDPEPGSVPPLLHLKLVPRRAPAELRASWVLRLVSLKVAMAGLGRELVD</sequence>
<dbReference type="EMBL" id="CAMGYJ010000011">
    <property type="protein sequence ID" value="CAI0560972.1"/>
    <property type="molecule type" value="Genomic_DNA"/>
</dbReference>
<dbReference type="Proteomes" id="UP001154282">
    <property type="component" value="Unassembled WGS sequence"/>
</dbReference>
<evidence type="ECO:0000256" key="1">
    <source>
        <dbReference type="SAM" id="MobiDB-lite"/>
    </source>
</evidence>
<keyword evidence="3" id="KW-1185">Reference proteome</keyword>
<organism evidence="2 3">
    <name type="scientific">Linum tenue</name>
    <dbReference type="NCBI Taxonomy" id="586396"/>
    <lineage>
        <taxon>Eukaryota</taxon>
        <taxon>Viridiplantae</taxon>
        <taxon>Streptophyta</taxon>
        <taxon>Embryophyta</taxon>
        <taxon>Tracheophyta</taxon>
        <taxon>Spermatophyta</taxon>
        <taxon>Magnoliopsida</taxon>
        <taxon>eudicotyledons</taxon>
        <taxon>Gunneridae</taxon>
        <taxon>Pentapetalae</taxon>
        <taxon>rosids</taxon>
        <taxon>fabids</taxon>
        <taxon>Malpighiales</taxon>
        <taxon>Linaceae</taxon>
        <taxon>Linum</taxon>
    </lineage>
</organism>
<dbReference type="AlphaFoldDB" id="A0AAV0RTT9"/>
<evidence type="ECO:0000313" key="2">
    <source>
        <dbReference type="EMBL" id="CAI0560972.1"/>
    </source>
</evidence>
<accession>A0AAV0RTT9</accession>
<comment type="caution">
    <text evidence="2">The sequence shown here is derived from an EMBL/GenBank/DDBJ whole genome shotgun (WGS) entry which is preliminary data.</text>
</comment>
<gene>
    <name evidence="2" type="ORF">LITE_LOCUS49877</name>
</gene>
<protein>
    <submittedName>
        <fullName evidence="2">Uncharacterized protein</fullName>
    </submittedName>
</protein>
<reference evidence="2" key="1">
    <citation type="submission" date="2022-08" db="EMBL/GenBank/DDBJ databases">
        <authorList>
            <person name="Gutierrez-Valencia J."/>
        </authorList>
    </citation>
    <scope>NUCLEOTIDE SEQUENCE</scope>
</reference>
<proteinExistence type="predicted"/>